<dbReference type="PANTHER" id="PTHR37984:SF5">
    <property type="entry name" value="PROTEIN NYNRIN-LIKE"/>
    <property type="match status" value="1"/>
</dbReference>
<evidence type="ECO:0000259" key="1">
    <source>
        <dbReference type="PROSITE" id="PS50994"/>
    </source>
</evidence>
<dbReference type="InterPro" id="IPR012337">
    <property type="entry name" value="RNaseH-like_sf"/>
</dbReference>
<organism evidence="2">
    <name type="scientific">Rhipicephalus microplus</name>
    <name type="common">Cattle tick</name>
    <name type="synonym">Boophilus microplus</name>
    <dbReference type="NCBI Taxonomy" id="6941"/>
    <lineage>
        <taxon>Eukaryota</taxon>
        <taxon>Metazoa</taxon>
        <taxon>Ecdysozoa</taxon>
        <taxon>Arthropoda</taxon>
        <taxon>Chelicerata</taxon>
        <taxon>Arachnida</taxon>
        <taxon>Acari</taxon>
        <taxon>Parasitiformes</taxon>
        <taxon>Ixodida</taxon>
        <taxon>Ixodoidea</taxon>
        <taxon>Ixodidae</taxon>
        <taxon>Rhipicephalinae</taxon>
        <taxon>Rhipicephalus</taxon>
        <taxon>Boophilus</taxon>
    </lineage>
</organism>
<protein>
    <submittedName>
        <fullName evidence="2">Putative tick transposon</fullName>
    </submittedName>
</protein>
<dbReference type="Pfam" id="PF00665">
    <property type="entry name" value="rve"/>
    <property type="match status" value="1"/>
</dbReference>
<evidence type="ECO:0000313" key="2">
    <source>
        <dbReference type="EMBL" id="NIE47747.1"/>
    </source>
</evidence>
<name>A0A6G5ACJ2_RHIMP</name>
<dbReference type="GO" id="GO:0003676">
    <property type="term" value="F:nucleic acid binding"/>
    <property type="evidence" value="ECO:0007669"/>
    <property type="project" value="InterPro"/>
</dbReference>
<dbReference type="PROSITE" id="PS50994">
    <property type="entry name" value="INTEGRASE"/>
    <property type="match status" value="1"/>
</dbReference>
<dbReference type="Gene3D" id="3.30.420.10">
    <property type="entry name" value="Ribonuclease H-like superfamily/Ribonuclease H"/>
    <property type="match status" value="1"/>
</dbReference>
<dbReference type="InterPro" id="IPR050951">
    <property type="entry name" value="Retrovirus_Pol_polyprotein"/>
</dbReference>
<dbReference type="SUPFAM" id="SSF53098">
    <property type="entry name" value="Ribonuclease H-like"/>
    <property type="match status" value="1"/>
</dbReference>
<sequence length="217" mass="24921">MDTIGGFSGYGSTKKFIHLAIDHATRYVWAFPHKNETCDAYISCITAIFAAGKPKKFLSDRGPAFTAGKFKQFLKRNGVHQLFTSSQHPQCNGMNERTNQTIVTRLKCKMNEQPQKSWVKHLSDVVDEYNRTPHEVTRYPPSYLMYGIPSYDTILDAPMESVQEARKSAIKNTLAYHEKNKIIYDKKFLPQDLQPGELVLYETPWHPNKEKLSSVME</sequence>
<dbReference type="VEuPathDB" id="VectorBase:LOC119167786"/>
<feature type="domain" description="Integrase catalytic" evidence="1">
    <location>
        <begin position="1"/>
        <end position="149"/>
    </location>
</feature>
<reference evidence="2" key="1">
    <citation type="submission" date="2020-03" db="EMBL/GenBank/DDBJ databases">
        <title>A transcriptome and proteome of the tick Rhipicephalus microplus shaped by the genetic composition of its hosts and developmental stage.</title>
        <authorList>
            <person name="Garcia G.R."/>
            <person name="Ribeiro J.M.C."/>
            <person name="Maruyama S.R."/>
            <person name="Gardinasse L.G."/>
            <person name="Nelson K."/>
            <person name="Ferreira B.R."/>
            <person name="Andrade T.G."/>
            <person name="Santos I.K.F.M."/>
        </authorList>
    </citation>
    <scope>NUCLEOTIDE SEQUENCE</scope>
    <source>
        <strain evidence="2">NSGR</strain>
        <tissue evidence="2">Salivary glands</tissue>
    </source>
</reference>
<dbReference type="PANTHER" id="PTHR37984">
    <property type="entry name" value="PROTEIN CBG26694"/>
    <property type="match status" value="1"/>
</dbReference>
<dbReference type="InterPro" id="IPR036397">
    <property type="entry name" value="RNaseH_sf"/>
</dbReference>
<dbReference type="AlphaFoldDB" id="A0A6G5ACJ2"/>
<dbReference type="EMBL" id="GIKN01005474">
    <property type="protein sequence ID" value="NIE47747.1"/>
    <property type="molecule type" value="Transcribed_RNA"/>
</dbReference>
<proteinExistence type="predicted"/>
<dbReference type="InterPro" id="IPR001584">
    <property type="entry name" value="Integrase_cat-core"/>
</dbReference>
<accession>A0A6G5ACJ2</accession>
<dbReference type="GO" id="GO:0015074">
    <property type="term" value="P:DNA integration"/>
    <property type="evidence" value="ECO:0007669"/>
    <property type="project" value="InterPro"/>
</dbReference>
<dbReference type="OrthoDB" id="10048726at2759"/>